<name>A0A4Z2IQU2_9TELE</name>
<accession>A0A4Z2IQU2</accession>
<evidence type="ECO:0000313" key="2">
    <source>
        <dbReference type="EMBL" id="TNN80285.1"/>
    </source>
</evidence>
<reference evidence="2 3" key="1">
    <citation type="submission" date="2019-03" db="EMBL/GenBank/DDBJ databases">
        <title>First draft genome of Liparis tanakae, snailfish: a comprehensive survey of snailfish specific genes.</title>
        <authorList>
            <person name="Kim W."/>
            <person name="Song I."/>
            <person name="Jeong J.-H."/>
            <person name="Kim D."/>
            <person name="Kim S."/>
            <person name="Ryu S."/>
            <person name="Song J.Y."/>
            <person name="Lee S.K."/>
        </authorList>
    </citation>
    <scope>NUCLEOTIDE SEQUENCE [LARGE SCALE GENOMIC DNA]</scope>
    <source>
        <tissue evidence="2">Muscle</tissue>
    </source>
</reference>
<comment type="caution">
    <text evidence="2">The sequence shown here is derived from an EMBL/GenBank/DDBJ whole genome shotgun (WGS) entry which is preliminary data.</text>
</comment>
<keyword evidence="3" id="KW-1185">Reference proteome</keyword>
<sequence>MKKGSLKLSEAAMVSTGSRDPSRAPNRMSLPMCGCTGRRARSTRFLMARLMAVVVGGSRDFSRNSAIDPRFKI</sequence>
<dbReference type="EMBL" id="SRLO01000055">
    <property type="protein sequence ID" value="TNN80285.1"/>
    <property type="molecule type" value="Genomic_DNA"/>
</dbReference>
<evidence type="ECO:0000256" key="1">
    <source>
        <dbReference type="SAM" id="MobiDB-lite"/>
    </source>
</evidence>
<proteinExistence type="predicted"/>
<organism evidence="2 3">
    <name type="scientific">Liparis tanakae</name>
    <name type="common">Tanaka's snailfish</name>
    <dbReference type="NCBI Taxonomy" id="230148"/>
    <lineage>
        <taxon>Eukaryota</taxon>
        <taxon>Metazoa</taxon>
        <taxon>Chordata</taxon>
        <taxon>Craniata</taxon>
        <taxon>Vertebrata</taxon>
        <taxon>Euteleostomi</taxon>
        <taxon>Actinopterygii</taxon>
        <taxon>Neopterygii</taxon>
        <taxon>Teleostei</taxon>
        <taxon>Neoteleostei</taxon>
        <taxon>Acanthomorphata</taxon>
        <taxon>Eupercaria</taxon>
        <taxon>Perciformes</taxon>
        <taxon>Cottioidei</taxon>
        <taxon>Cottales</taxon>
        <taxon>Liparidae</taxon>
        <taxon>Liparis</taxon>
    </lineage>
</organism>
<evidence type="ECO:0000313" key="3">
    <source>
        <dbReference type="Proteomes" id="UP000314294"/>
    </source>
</evidence>
<dbReference type="AlphaFoldDB" id="A0A4Z2IQU2"/>
<feature type="region of interest" description="Disordered" evidence="1">
    <location>
        <begin position="1"/>
        <end position="31"/>
    </location>
</feature>
<gene>
    <name evidence="2" type="ORF">EYF80_009309</name>
</gene>
<dbReference type="Proteomes" id="UP000314294">
    <property type="component" value="Unassembled WGS sequence"/>
</dbReference>
<protein>
    <submittedName>
        <fullName evidence="2">Uncharacterized protein</fullName>
    </submittedName>
</protein>